<evidence type="ECO:0000256" key="4">
    <source>
        <dbReference type="ARBA" id="ARBA00022759"/>
    </source>
</evidence>
<proteinExistence type="inferred from homology"/>
<dbReference type="Pfam" id="PF21431">
    <property type="entry name" value="Col-Pyo_DNase"/>
    <property type="match status" value="1"/>
</dbReference>
<keyword evidence="5" id="KW-0378">Hydrolase</keyword>
<dbReference type="InterPro" id="IPR003060">
    <property type="entry name" value="Pyocin_killer"/>
</dbReference>
<dbReference type="SMART" id="SM00507">
    <property type="entry name" value="HNHc"/>
    <property type="match status" value="1"/>
</dbReference>
<organism evidence="9">
    <name type="scientific">Escherichia coli ACN001</name>
    <dbReference type="NCBI Taxonomy" id="1311757"/>
    <lineage>
        <taxon>Bacteria</taxon>
        <taxon>Pseudomonadati</taxon>
        <taxon>Pseudomonadota</taxon>
        <taxon>Gammaproteobacteria</taxon>
        <taxon>Enterobacterales</taxon>
        <taxon>Enterobacteriaceae</taxon>
        <taxon>Escherichia</taxon>
    </lineage>
</organism>
<dbReference type="RefSeq" id="WP_011402682.1">
    <property type="nucleotide sequence ID" value="NC_023327.1"/>
</dbReference>
<dbReference type="InterPro" id="IPR037146">
    <property type="entry name" value="Colicin/pyocin_DNase_dom_sf"/>
</dbReference>
<dbReference type="CDD" id="cd00085">
    <property type="entry name" value="HNHc"/>
    <property type="match status" value="1"/>
</dbReference>
<dbReference type="Gene3D" id="3.90.540.10">
    <property type="entry name" value="Colicin/pyocin, DNase domain"/>
    <property type="match status" value="1"/>
</dbReference>
<dbReference type="InterPro" id="IPR044925">
    <property type="entry name" value="His-Me_finger_sf"/>
</dbReference>
<feature type="domain" description="HNH nuclease" evidence="8">
    <location>
        <begin position="49"/>
        <end position="104"/>
    </location>
</feature>
<evidence type="ECO:0000256" key="6">
    <source>
        <dbReference type="ARBA" id="ARBA00023022"/>
    </source>
</evidence>
<dbReference type="GO" id="GO:0031640">
    <property type="term" value="P:killing of cells of another organism"/>
    <property type="evidence" value="ECO:0007669"/>
    <property type="project" value="UniProtKB-KW"/>
</dbReference>
<dbReference type="GO" id="GO:0019835">
    <property type="term" value="P:cytolysis"/>
    <property type="evidence" value="ECO:0007669"/>
    <property type="project" value="InterPro"/>
</dbReference>
<evidence type="ECO:0000256" key="1">
    <source>
        <dbReference type="ARBA" id="ARBA00006811"/>
    </source>
</evidence>
<geneLocation type="plasmid" evidence="9">
    <name>pACN001-B</name>
</geneLocation>
<accession>A0A140WYT8</accession>
<protein>
    <recommendedName>
        <fullName evidence="8">HNH nuclease domain-containing protein</fullName>
    </recommendedName>
</protein>
<keyword evidence="2" id="KW-0929">Antimicrobial</keyword>
<dbReference type="SUPFAM" id="SSF54060">
    <property type="entry name" value="His-Me finger endonucleases"/>
    <property type="match status" value="1"/>
</dbReference>
<keyword evidence="7" id="KW-0078">Bacteriocin</keyword>
<comment type="similarity">
    <text evidence="1">Belongs to the colicin/pyosin nuclease family.</text>
</comment>
<sequence length="111" mass="12936">MTWELILDGYSESSYSATPRFAASRLPWFRKALWMEVGKDPELLKQFKNQNKVLVTKGKSSFVPESERVGERERFELHHIKRVTDGGAVYDIDNLRVVTPKHHIEIHRGNK</sequence>
<evidence type="ECO:0000259" key="8">
    <source>
        <dbReference type="SMART" id="SM00507"/>
    </source>
</evidence>
<gene>
    <name evidence="9" type="ORF">J444_pB221</name>
</gene>
<dbReference type="GO" id="GO:0004519">
    <property type="term" value="F:endonuclease activity"/>
    <property type="evidence" value="ECO:0007669"/>
    <property type="project" value="UniProtKB-KW"/>
</dbReference>
<evidence type="ECO:0000313" key="9">
    <source>
        <dbReference type="EMBL" id="AHF23314.1"/>
    </source>
</evidence>
<keyword evidence="9" id="KW-0614">Plasmid</keyword>
<dbReference type="GO" id="GO:0005102">
    <property type="term" value="F:signaling receptor binding"/>
    <property type="evidence" value="ECO:0007669"/>
    <property type="project" value="InterPro"/>
</dbReference>
<keyword evidence="4" id="KW-0255">Endonuclease</keyword>
<dbReference type="PRINTS" id="PR01300">
    <property type="entry name" value="PYOCINKILLER"/>
</dbReference>
<dbReference type="GO" id="GO:0042742">
    <property type="term" value="P:defense response to bacterium"/>
    <property type="evidence" value="ECO:0007669"/>
    <property type="project" value="UniProtKB-KW"/>
</dbReference>
<keyword evidence="6" id="KW-0044">Antibiotic</keyword>
<dbReference type="InterPro" id="IPR003615">
    <property type="entry name" value="HNH_nuc"/>
</dbReference>
<name>A0A140WYT8_ECOLX</name>
<evidence type="ECO:0000256" key="5">
    <source>
        <dbReference type="ARBA" id="ARBA00022801"/>
    </source>
</evidence>
<evidence type="ECO:0000256" key="7">
    <source>
        <dbReference type="ARBA" id="ARBA00023048"/>
    </source>
</evidence>
<dbReference type="EMBL" id="KC853435">
    <property type="protein sequence ID" value="AHF23314.1"/>
    <property type="molecule type" value="Genomic_DNA"/>
</dbReference>
<dbReference type="GO" id="GO:0016787">
    <property type="term" value="F:hydrolase activity"/>
    <property type="evidence" value="ECO:0007669"/>
    <property type="project" value="UniProtKB-KW"/>
</dbReference>
<evidence type="ECO:0000256" key="2">
    <source>
        <dbReference type="ARBA" id="ARBA00022529"/>
    </source>
</evidence>
<dbReference type="AlphaFoldDB" id="A0A140WYT8"/>
<evidence type="ECO:0000256" key="3">
    <source>
        <dbReference type="ARBA" id="ARBA00022722"/>
    </source>
</evidence>
<reference evidence="9" key="1">
    <citation type="journal article" date="2014" name="J Glob Antimicrob Resist">
        <title>Plasmid-mediated multidrug resistance and virulence in an avian pathogenic Escherichia coli strain isolated in China.</title>
        <authorList>
            <person name="Wang X."/>
            <person name="Hao H."/>
            <person name="Xu Z."/>
            <person name="Zheng H."/>
            <person name="Liu C."/>
            <person name="Wei L."/>
            <person name="Zhang R."/>
            <person name="Bi D."/>
            <person name="Chen H."/>
            <person name="Tan C."/>
        </authorList>
    </citation>
    <scope>NUCLEOTIDE SEQUENCE</scope>
    <source>
        <strain evidence="9">ACN001</strain>
        <plasmid evidence="9">pACN001-B</plasmid>
    </source>
</reference>
<keyword evidence="3" id="KW-0540">Nuclease</keyword>